<dbReference type="Proteomes" id="UP000199420">
    <property type="component" value="Unassembled WGS sequence"/>
</dbReference>
<proteinExistence type="predicted"/>
<keyword evidence="4" id="KW-1185">Reference proteome</keyword>
<sequence>MKRAVIGTLLATLAMVAHASTPRDLESSAVVDGTLVLAKNGTVQTVQIKDEARYGKPIADMVRKAALQWLFYPVLREGQPVLAKIDMHVRVVLQKAPDGNYTARIKGATFGDMDAKSTDALSNAESNKRIAPRYPIDAARAGVQGTVYLALRIDRSGHVTDAVAEQVNLANIGPDSALRQFRDEMAKTTLAAARRWTYQVPTTGRLASQDHWTARVPVTYTLNDRGEANPDSVWRTYVPGPYTKAPWSDKSDMDSVDAVVNDDVRTEGAGPALLVSFHQG</sequence>
<keyword evidence="1" id="KW-0732">Signal</keyword>
<evidence type="ECO:0000256" key="1">
    <source>
        <dbReference type="SAM" id="SignalP"/>
    </source>
</evidence>
<feature type="domain" description="TonB C-terminal" evidence="2">
    <location>
        <begin position="119"/>
        <end position="229"/>
    </location>
</feature>
<evidence type="ECO:0000259" key="2">
    <source>
        <dbReference type="PROSITE" id="PS52015"/>
    </source>
</evidence>
<dbReference type="RefSeq" id="WP_091333550.1">
    <property type="nucleotide sequence ID" value="NZ_FNYC01000001.1"/>
</dbReference>
<dbReference type="EMBL" id="FNYC01000001">
    <property type="protein sequence ID" value="SEI45267.1"/>
    <property type="molecule type" value="Genomic_DNA"/>
</dbReference>
<dbReference type="InterPro" id="IPR037682">
    <property type="entry name" value="TonB_C"/>
</dbReference>
<dbReference type="Pfam" id="PF03544">
    <property type="entry name" value="TonB_C"/>
    <property type="match status" value="1"/>
</dbReference>
<dbReference type="PROSITE" id="PS52015">
    <property type="entry name" value="TONB_CTD"/>
    <property type="match status" value="1"/>
</dbReference>
<organism evidence="3 4">
    <name type="scientific">Frateuria terrea</name>
    <dbReference type="NCBI Taxonomy" id="529704"/>
    <lineage>
        <taxon>Bacteria</taxon>
        <taxon>Pseudomonadati</taxon>
        <taxon>Pseudomonadota</taxon>
        <taxon>Gammaproteobacteria</taxon>
        <taxon>Lysobacterales</taxon>
        <taxon>Rhodanobacteraceae</taxon>
        <taxon>Frateuria</taxon>
    </lineage>
</organism>
<feature type="chain" id="PRO_5011513736" evidence="1">
    <location>
        <begin position="20"/>
        <end position="280"/>
    </location>
</feature>
<evidence type="ECO:0000313" key="3">
    <source>
        <dbReference type="EMBL" id="SEI45267.1"/>
    </source>
</evidence>
<reference evidence="3 4" key="1">
    <citation type="submission" date="2016-10" db="EMBL/GenBank/DDBJ databases">
        <authorList>
            <person name="de Groot N.N."/>
        </authorList>
    </citation>
    <scope>NUCLEOTIDE SEQUENCE [LARGE SCALE GENOMIC DNA]</scope>
    <source>
        <strain evidence="3 4">DSM 26515</strain>
    </source>
</reference>
<protein>
    <submittedName>
        <fullName evidence="3">TonB protein C-terminal</fullName>
    </submittedName>
</protein>
<evidence type="ECO:0000313" key="4">
    <source>
        <dbReference type="Proteomes" id="UP000199420"/>
    </source>
</evidence>
<dbReference type="SUPFAM" id="SSF74653">
    <property type="entry name" value="TolA/TonB C-terminal domain"/>
    <property type="match status" value="1"/>
</dbReference>
<dbReference type="GO" id="GO:0055085">
    <property type="term" value="P:transmembrane transport"/>
    <property type="evidence" value="ECO:0007669"/>
    <property type="project" value="InterPro"/>
</dbReference>
<accession>A0A1H6QYI6</accession>
<gene>
    <name evidence="3" type="ORF">SAMN04487997_0738</name>
</gene>
<dbReference type="AlphaFoldDB" id="A0A1H6QYI6"/>
<dbReference type="STRING" id="529704.SAMN02927913_0653"/>
<dbReference type="Gene3D" id="3.30.1150.10">
    <property type="match status" value="1"/>
</dbReference>
<name>A0A1H6QYI6_9GAMM</name>
<dbReference type="OrthoDB" id="5982524at2"/>
<feature type="signal peptide" evidence="1">
    <location>
        <begin position="1"/>
        <end position="19"/>
    </location>
</feature>